<organism evidence="7 8">
    <name type="scientific">Flavobacterium macacae</name>
    <dbReference type="NCBI Taxonomy" id="2488993"/>
    <lineage>
        <taxon>Bacteria</taxon>
        <taxon>Pseudomonadati</taxon>
        <taxon>Bacteroidota</taxon>
        <taxon>Flavobacteriia</taxon>
        <taxon>Flavobacteriales</taxon>
        <taxon>Flavobacteriaceae</taxon>
        <taxon>Flavobacterium</taxon>
    </lineage>
</organism>
<feature type="transmembrane region" description="Helical" evidence="5">
    <location>
        <begin position="88"/>
        <end position="105"/>
    </location>
</feature>
<dbReference type="Proteomes" id="UP000271937">
    <property type="component" value="Unassembled WGS sequence"/>
</dbReference>
<comment type="caution">
    <text evidence="7">The sequence shown here is derived from an EMBL/GenBank/DDBJ whole genome shotgun (WGS) entry which is preliminary data.</text>
</comment>
<dbReference type="GO" id="GO:0016020">
    <property type="term" value="C:membrane"/>
    <property type="evidence" value="ECO:0007669"/>
    <property type="project" value="UniProtKB-SubCell"/>
</dbReference>
<feature type="transmembrane region" description="Helical" evidence="5">
    <location>
        <begin position="237"/>
        <end position="263"/>
    </location>
</feature>
<feature type="domain" description="Integral membrane bound transporter" evidence="6">
    <location>
        <begin position="194"/>
        <end position="320"/>
    </location>
</feature>
<feature type="transmembrane region" description="Helical" evidence="5">
    <location>
        <begin position="304"/>
        <end position="326"/>
    </location>
</feature>
<accession>A0A3P3W8P9</accession>
<sequence length="354" mass="39437">MIKSFFKFNVTNRQWHMPIVAGVSVGIPLLLGWFLNNIEAGKLGTLAGLSILYIQSNRLVERMIFLMLCSFGIMTSYTIGLLFSFNPYLAPFALALFSFGVHFSLHKLGLNRPPGNFFFIMLASMAICTPFHLESIPEKVGYLAMGTILTCGIGLIYSLLTLKETNEAEVKRPPQKKYTNIVESLTFGLFMGISLAVAFSLKLEKPYWIPISCLAVMQGISTKHIGMRAAQRIIGTFLGLGITWIIALGNPSTLAIVIGIILLQVIVEFLIVRNYAVSVIFITVLTIFLAETGGDLLQNTNQVFFARFIDIVIGSVIGIIGGWILYHEKIHFQATMHIKKSKVVMKKMNFRKKI</sequence>
<feature type="transmembrane region" description="Helical" evidence="5">
    <location>
        <begin position="275"/>
        <end position="292"/>
    </location>
</feature>
<gene>
    <name evidence="7" type="ORF">EG849_08175</name>
</gene>
<dbReference type="Pfam" id="PF13515">
    <property type="entry name" value="FUSC_2"/>
    <property type="match status" value="1"/>
</dbReference>
<evidence type="ECO:0000256" key="3">
    <source>
        <dbReference type="ARBA" id="ARBA00022989"/>
    </source>
</evidence>
<comment type="subcellular location">
    <subcellularLocation>
        <location evidence="1">Membrane</location>
        <topology evidence="1">Multi-pass membrane protein</topology>
    </subcellularLocation>
</comment>
<feature type="transmembrane region" description="Helical" evidence="5">
    <location>
        <begin position="63"/>
        <end position="82"/>
    </location>
</feature>
<dbReference type="OrthoDB" id="581879at2"/>
<keyword evidence="2 5" id="KW-0812">Transmembrane</keyword>
<feature type="transmembrane region" description="Helical" evidence="5">
    <location>
        <begin position="117"/>
        <end position="133"/>
    </location>
</feature>
<evidence type="ECO:0000259" key="6">
    <source>
        <dbReference type="Pfam" id="PF13515"/>
    </source>
</evidence>
<protein>
    <submittedName>
        <fullName evidence="7">FUSC family protein</fullName>
    </submittedName>
</protein>
<evidence type="ECO:0000256" key="1">
    <source>
        <dbReference type="ARBA" id="ARBA00004141"/>
    </source>
</evidence>
<name>A0A3P3W8P9_9FLAO</name>
<proteinExistence type="predicted"/>
<dbReference type="AlphaFoldDB" id="A0A3P3W8P9"/>
<feature type="transmembrane region" description="Helical" evidence="5">
    <location>
        <begin position="139"/>
        <end position="160"/>
    </location>
</feature>
<evidence type="ECO:0000256" key="2">
    <source>
        <dbReference type="ARBA" id="ARBA00022692"/>
    </source>
</evidence>
<feature type="transmembrane region" description="Helical" evidence="5">
    <location>
        <begin position="181"/>
        <end position="201"/>
    </location>
</feature>
<dbReference type="EMBL" id="RQVR01000008">
    <property type="protein sequence ID" value="RRJ91360.1"/>
    <property type="molecule type" value="Genomic_DNA"/>
</dbReference>
<evidence type="ECO:0000256" key="4">
    <source>
        <dbReference type="ARBA" id="ARBA00023136"/>
    </source>
</evidence>
<reference evidence="7 8" key="1">
    <citation type="submission" date="2018-11" db="EMBL/GenBank/DDBJ databases">
        <title>Flavobacterium sp. nov., YIM 102600 draft genome.</title>
        <authorList>
            <person name="Li G."/>
            <person name="Jiang Y."/>
        </authorList>
    </citation>
    <scope>NUCLEOTIDE SEQUENCE [LARGE SCALE GENOMIC DNA]</scope>
    <source>
        <strain evidence="7 8">YIM 102600</strain>
    </source>
</reference>
<feature type="transmembrane region" description="Helical" evidence="5">
    <location>
        <begin position="15"/>
        <end position="35"/>
    </location>
</feature>
<dbReference type="RefSeq" id="WP_125012594.1">
    <property type="nucleotide sequence ID" value="NZ_RQVR01000008.1"/>
</dbReference>
<evidence type="ECO:0000313" key="7">
    <source>
        <dbReference type="EMBL" id="RRJ91360.1"/>
    </source>
</evidence>
<keyword evidence="8" id="KW-1185">Reference proteome</keyword>
<keyword evidence="4 5" id="KW-0472">Membrane</keyword>
<dbReference type="InterPro" id="IPR049453">
    <property type="entry name" value="Memb_transporter_dom"/>
</dbReference>
<keyword evidence="3 5" id="KW-1133">Transmembrane helix</keyword>
<evidence type="ECO:0000256" key="5">
    <source>
        <dbReference type="SAM" id="Phobius"/>
    </source>
</evidence>
<evidence type="ECO:0000313" key="8">
    <source>
        <dbReference type="Proteomes" id="UP000271937"/>
    </source>
</evidence>